<keyword evidence="7 10" id="KW-1133">Transmembrane helix</keyword>
<dbReference type="GO" id="GO:0061459">
    <property type="term" value="F:L-arginine transmembrane transporter activity"/>
    <property type="evidence" value="ECO:0007669"/>
    <property type="project" value="TreeGrafter"/>
</dbReference>
<feature type="transmembrane region" description="Helical" evidence="10">
    <location>
        <begin position="245"/>
        <end position="266"/>
    </location>
</feature>
<comment type="caution">
    <text evidence="12">The sequence shown here is derived from an EMBL/GenBank/DDBJ whole genome shotgun (WGS) entry which is preliminary data.</text>
</comment>
<evidence type="ECO:0000256" key="8">
    <source>
        <dbReference type="ARBA" id="ARBA00023136"/>
    </source>
</evidence>
<keyword evidence="8 10" id="KW-0472">Membrane</keyword>
<gene>
    <name evidence="12" type="ORF">ALEPTO_LOCUS8356</name>
</gene>
<feature type="domain" description="Amino acid transporter transmembrane" evidence="11">
    <location>
        <begin position="51"/>
        <end position="462"/>
    </location>
</feature>
<dbReference type="GO" id="GO:0005290">
    <property type="term" value="F:L-histidine transmembrane transporter activity"/>
    <property type="evidence" value="ECO:0007669"/>
    <property type="project" value="TreeGrafter"/>
</dbReference>
<organism evidence="12 13">
    <name type="scientific">Ambispora leptoticha</name>
    <dbReference type="NCBI Taxonomy" id="144679"/>
    <lineage>
        <taxon>Eukaryota</taxon>
        <taxon>Fungi</taxon>
        <taxon>Fungi incertae sedis</taxon>
        <taxon>Mucoromycota</taxon>
        <taxon>Glomeromycotina</taxon>
        <taxon>Glomeromycetes</taxon>
        <taxon>Archaeosporales</taxon>
        <taxon>Ambisporaceae</taxon>
        <taxon>Ambispora</taxon>
    </lineage>
</organism>
<feature type="transmembrane region" description="Helical" evidence="10">
    <location>
        <begin position="278"/>
        <end position="303"/>
    </location>
</feature>
<evidence type="ECO:0000256" key="9">
    <source>
        <dbReference type="SAM" id="MobiDB-lite"/>
    </source>
</evidence>
<accession>A0A9N9CP35</accession>
<dbReference type="GO" id="GO:0015194">
    <property type="term" value="F:L-serine transmembrane transporter activity"/>
    <property type="evidence" value="ECO:0007669"/>
    <property type="project" value="TreeGrafter"/>
</dbReference>
<evidence type="ECO:0000256" key="7">
    <source>
        <dbReference type="ARBA" id="ARBA00022989"/>
    </source>
</evidence>
<name>A0A9N9CP35_9GLOM</name>
<feature type="transmembrane region" description="Helical" evidence="10">
    <location>
        <begin position="315"/>
        <end position="334"/>
    </location>
</feature>
<keyword evidence="5 10" id="KW-0812">Transmembrane</keyword>
<evidence type="ECO:0000259" key="11">
    <source>
        <dbReference type="Pfam" id="PF01490"/>
    </source>
</evidence>
<evidence type="ECO:0000256" key="4">
    <source>
        <dbReference type="ARBA" id="ARBA00022554"/>
    </source>
</evidence>
<dbReference type="GO" id="GO:0000329">
    <property type="term" value="C:fungal-type vacuole membrane"/>
    <property type="evidence" value="ECO:0007669"/>
    <property type="project" value="TreeGrafter"/>
</dbReference>
<evidence type="ECO:0000256" key="2">
    <source>
        <dbReference type="ARBA" id="ARBA00008066"/>
    </source>
</evidence>
<feature type="transmembrane region" description="Helical" evidence="10">
    <location>
        <begin position="444"/>
        <end position="467"/>
    </location>
</feature>
<dbReference type="OrthoDB" id="438545at2759"/>
<dbReference type="GO" id="GO:0005302">
    <property type="term" value="F:L-tyrosine transmembrane transporter activity"/>
    <property type="evidence" value="ECO:0007669"/>
    <property type="project" value="TreeGrafter"/>
</dbReference>
<evidence type="ECO:0000256" key="6">
    <source>
        <dbReference type="ARBA" id="ARBA00022970"/>
    </source>
</evidence>
<evidence type="ECO:0000313" key="12">
    <source>
        <dbReference type="EMBL" id="CAG8605924.1"/>
    </source>
</evidence>
<dbReference type="PANTHER" id="PTHR22950:SF678">
    <property type="entry name" value="VACUOLAR AMINO ACID TRANSPORTER 5-RELATED"/>
    <property type="match status" value="1"/>
</dbReference>
<reference evidence="12" key="1">
    <citation type="submission" date="2021-06" db="EMBL/GenBank/DDBJ databases">
        <authorList>
            <person name="Kallberg Y."/>
            <person name="Tangrot J."/>
            <person name="Rosling A."/>
        </authorList>
    </citation>
    <scope>NUCLEOTIDE SEQUENCE</scope>
    <source>
        <strain evidence="12">FL130A</strain>
    </source>
</reference>
<feature type="transmembrane region" description="Helical" evidence="10">
    <location>
        <begin position="410"/>
        <end position="432"/>
    </location>
</feature>
<dbReference type="Proteomes" id="UP000789508">
    <property type="component" value="Unassembled WGS sequence"/>
</dbReference>
<keyword evidence="6" id="KW-0029">Amino-acid transport</keyword>
<dbReference type="GO" id="GO:0015189">
    <property type="term" value="F:L-lysine transmembrane transporter activity"/>
    <property type="evidence" value="ECO:0007669"/>
    <property type="project" value="TreeGrafter"/>
</dbReference>
<dbReference type="InterPro" id="IPR013057">
    <property type="entry name" value="AA_transpt_TM"/>
</dbReference>
<dbReference type="PANTHER" id="PTHR22950">
    <property type="entry name" value="AMINO ACID TRANSPORTER"/>
    <property type="match status" value="1"/>
</dbReference>
<feature type="transmembrane region" description="Helical" evidence="10">
    <location>
        <begin position="180"/>
        <end position="198"/>
    </location>
</feature>
<sequence>MTKYSAISDEEPTPPFTTVGNPSVIGSLDQDPLLSDQVIEVEEDLNNPLATASYFSCAINLANTILGTGMLAMPAAIASVGIILGSFMIVFSAFASGLGLYFLSRAASRTEGRQSSFFAVSKLTYPSAALWFDLAIATKCFGVSISYLIIIGDLMPQVVQAVGEKLLGGDEYSIFLDRRLWITLSMIVIVPLAFLKRLDSLRYTSLLGVIAVIYLSFIVVYNYLGPDFEAPPKEKIHLVRFSTKFFTHLPLFVFAFTCHQNIFTIYNELFDNSQHRINSVIVGAIGTSSIIYQFIGIMGYLSFGDDVFPNIITQYKTNMIVTIGRVAIVIHVLFTYPLQAHPCRACLDKIISSCSGWRQSSNVNSTENLLNVQRDKVPPTTSHQKYILMTTGILVSSYLIAMVVSQLDLVLAFVGSTGSTTISFILPGIFYYKIHEEHAWTKKKILSVCLAAYGFAVVTICLTLNILRALNLNE</sequence>
<dbReference type="GO" id="GO:0005313">
    <property type="term" value="F:L-glutamate transmembrane transporter activity"/>
    <property type="evidence" value="ECO:0007669"/>
    <property type="project" value="TreeGrafter"/>
</dbReference>
<feature type="transmembrane region" description="Helical" evidence="10">
    <location>
        <begin position="123"/>
        <end position="150"/>
    </location>
</feature>
<dbReference type="Pfam" id="PF01490">
    <property type="entry name" value="Aa_trans"/>
    <property type="match status" value="1"/>
</dbReference>
<comment type="subcellular location">
    <subcellularLocation>
        <location evidence="1">Vacuole membrane</location>
        <topology evidence="1">Multi-pass membrane protein</topology>
    </subcellularLocation>
</comment>
<protein>
    <submittedName>
        <fullName evidence="12">4742_t:CDS:1</fullName>
    </submittedName>
</protein>
<feature type="transmembrane region" description="Helical" evidence="10">
    <location>
        <begin position="76"/>
        <end position="103"/>
    </location>
</feature>
<feature type="transmembrane region" description="Helical" evidence="10">
    <location>
        <begin position="205"/>
        <end position="225"/>
    </location>
</feature>
<evidence type="ECO:0000256" key="10">
    <source>
        <dbReference type="SAM" id="Phobius"/>
    </source>
</evidence>
<dbReference type="AlphaFoldDB" id="A0A9N9CP35"/>
<keyword evidence="4" id="KW-0926">Vacuole</keyword>
<comment type="similarity">
    <text evidence="2">Belongs to the amino acid/polyamine transporter 2 family.</text>
</comment>
<feature type="transmembrane region" description="Helical" evidence="10">
    <location>
        <begin position="386"/>
        <end position="404"/>
    </location>
</feature>
<proteinExistence type="inferred from homology"/>
<feature type="region of interest" description="Disordered" evidence="9">
    <location>
        <begin position="1"/>
        <end position="21"/>
    </location>
</feature>
<keyword evidence="3" id="KW-0813">Transport</keyword>
<evidence type="ECO:0000256" key="1">
    <source>
        <dbReference type="ARBA" id="ARBA00004128"/>
    </source>
</evidence>
<evidence type="ECO:0000256" key="5">
    <source>
        <dbReference type="ARBA" id="ARBA00022692"/>
    </source>
</evidence>
<dbReference type="EMBL" id="CAJVPS010004609">
    <property type="protein sequence ID" value="CAG8605924.1"/>
    <property type="molecule type" value="Genomic_DNA"/>
</dbReference>
<keyword evidence="13" id="KW-1185">Reference proteome</keyword>
<evidence type="ECO:0000313" key="13">
    <source>
        <dbReference type="Proteomes" id="UP000789508"/>
    </source>
</evidence>
<evidence type="ECO:0000256" key="3">
    <source>
        <dbReference type="ARBA" id="ARBA00022448"/>
    </source>
</evidence>